<evidence type="ECO:0000256" key="1">
    <source>
        <dbReference type="SAM" id="MobiDB-lite"/>
    </source>
</evidence>
<reference evidence="2" key="1">
    <citation type="submission" date="2005-10" db="EMBL/GenBank/DDBJ databases">
        <authorList>
            <person name="Loftus B.J."/>
            <person name="Nene V.M."/>
            <person name="Hannick L.I."/>
            <person name="Bidwell S."/>
            <person name="Haas B."/>
            <person name="Amedeo P."/>
            <person name="Orvis J."/>
            <person name="Wortman J.R."/>
            <person name="White O.R."/>
            <person name="Salzberg S."/>
            <person name="Shumway M."/>
            <person name="Koo H."/>
            <person name="Zhao Y."/>
            <person name="Holmes M."/>
            <person name="Miller J."/>
            <person name="Schatz M."/>
            <person name="Pop M."/>
            <person name="Pai G."/>
            <person name="Utterback T."/>
            <person name="Rogers Y.-H."/>
            <person name="Kravitz S."/>
            <person name="Fraser C.M."/>
        </authorList>
    </citation>
    <scope>NUCLEOTIDE SEQUENCE</scope>
    <source>
        <strain evidence="2">Liverpool</strain>
    </source>
</reference>
<feature type="compositionally biased region" description="Basic and acidic residues" evidence="1">
    <location>
        <begin position="18"/>
        <end position="36"/>
    </location>
</feature>
<dbReference type="Proteomes" id="UP000682892">
    <property type="component" value="Unassembled WGS sequence"/>
</dbReference>
<organism evidence="2 3">
    <name type="scientific">Aedes aegypti</name>
    <name type="common">Yellowfever mosquito</name>
    <name type="synonym">Culex aegypti</name>
    <dbReference type="NCBI Taxonomy" id="7159"/>
    <lineage>
        <taxon>Eukaryota</taxon>
        <taxon>Metazoa</taxon>
        <taxon>Ecdysozoa</taxon>
        <taxon>Arthropoda</taxon>
        <taxon>Hexapoda</taxon>
        <taxon>Insecta</taxon>
        <taxon>Pterygota</taxon>
        <taxon>Neoptera</taxon>
        <taxon>Endopterygota</taxon>
        <taxon>Diptera</taxon>
        <taxon>Nematocera</taxon>
        <taxon>Culicoidea</taxon>
        <taxon>Culicidae</taxon>
        <taxon>Culicinae</taxon>
        <taxon>Aedini</taxon>
        <taxon>Aedes</taxon>
        <taxon>Stegomyia</taxon>
    </lineage>
</organism>
<dbReference type="EMBL" id="CH902183">
    <property type="protein sequence ID" value="EJY58140.1"/>
    <property type="molecule type" value="Genomic_DNA"/>
</dbReference>
<sequence>MLALSQLANRLQTPTLGRDEAHVAADASDSRRRGMPLDRTGGRINAGLPAVATGGSSRRTTVDRSSRGNLQRVRAEGHLQSDVRLPESPARAGSPSGTDLPQVLCPKPGRVRMIFDEPILLSGKQGLRTIWRRSSEGR</sequence>
<protein>
    <submittedName>
        <fullName evidence="2">AAEL017530-PA</fullName>
    </submittedName>
</protein>
<proteinExistence type="predicted"/>
<gene>
    <name evidence="2" type="ORF">AaeL_AAEL017530</name>
</gene>
<evidence type="ECO:0000313" key="2">
    <source>
        <dbReference type="EMBL" id="EJY58140.1"/>
    </source>
</evidence>
<dbReference type="HOGENOM" id="CLU_1856912_0_0_1"/>
<reference evidence="2" key="3">
    <citation type="submission" date="2012-09" db="EMBL/GenBank/DDBJ databases">
        <authorList>
            <consortium name="VectorBase"/>
        </authorList>
    </citation>
    <scope>NUCLEOTIDE SEQUENCE</scope>
    <source>
        <strain evidence="2">Liverpool</strain>
    </source>
</reference>
<dbReference type="PaxDb" id="7159-AAEL017530-PA"/>
<name>J9I072_AEDAE</name>
<feature type="region of interest" description="Disordered" evidence="1">
    <location>
        <begin position="18"/>
        <end position="105"/>
    </location>
</feature>
<evidence type="ECO:0000313" key="3">
    <source>
        <dbReference type="Proteomes" id="UP000682892"/>
    </source>
</evidence>
<feature type="compositionally biased region" description="Basic and acidic residues" evidence="1">
    <location>
        <begin position="73"/>
        <end position="85"/>
    </location>
</feature>
<reference evidence="2" key="2">
    <citation type="journal article" date="2007" name="Science">
        <title>Genome sequence of Aedes aegypti, a major arbovirus vector.</title>
        <authorList>
            <person name="Nene V."/>
            <person name="Wortman J.R."/>
            <person name="Lawson D."/>
            <person name="Haas B."/>
            <person name="Kodira C."/>
            <person name="Tu Z.J."/>
            <person name="Loftus B."/>
            <person name="Xi Z."/>
            <person name="Megy K."/>
            <person name="Grabherr M."/>
            <person name="Ren Q."/>
            <person name="Zdobnov E.M."/>
            <person name="Lobo N.F."/>
            <person name="Campbell K.S."/>
            <person name="Brown S.E."/>
            <person name="Bonaldo M.F."/>
            <person name="Zhu J."/>
            <person name="Sinkins S.P."/>
            <person name="Hogenkamp D.G."/>
            <person name="Amedeo P."/>
            <person name="Arensburger P."/>
            <person name="Atkinson P.W."/>
            <person name="Bidwell S."/>
            <person name="Biedler J."/>
            <person name="Birney E."/>
            <person name="Bruggner R.V."/>
            <person name="Costas J."/>
            <person name="Coy M.R."/>
            <person name="Crabtree J."/>
            <person name="Crawford M."/>
            <person name="Debruyn B."/>
            <person name="Decaprio D."/>
            <person name="Eiglmeier K."/>
            <person name="Eisenstadt E."/>
            <person name="El-Dorry H."/>
            <person name="Gelbart W.M."/>
            <person name="Gomes S.L."/>
            <person name="Hammond M."/>
            <person name="Hannick L.I."/>
            <person name="Hogan J.R."/>
            <person name="Holmes M.H."/>
            <person name="Jaffe D."/>
            <person name="Johnston J.S."/>
            <person name="Kennedy R.C."/>
            <person name="Koo H."/>
            <person name="Kravitz S."/>
            <person name="Kriventseva E.V."/>
            <person name="Kulp D."/>
            <person name="Labutti K."/>
            <person name="Lee E."/>
            <person name="Li S."/>
            <person name="Lovin D.D."/>
            <person name="Mao C."/>
            <person name="Mauceli E."/>
            <person name="Menck C.F."/>
            <person name="Miller J.R."/>
            <person name="Montgomery P."/>
            <person name="Mori A."/>
            <person name="Nascimento A.L."/>
            <person name="Naveira H.F."/>
            <person name="Nusbaum C."/>
            <person name="O'leary S."/>
            <person name="Orvis J."/>
            <person name="Pertea M."/>
            <person name="Quesneville H."/>
            <person name="Reidenbach K.R."/>
            <person name="Rogers Y.H."/>
            <person name="Roth C.W."/>
            <person name="Schneider J.R."/>
            <person name="Schatz M."/>
            <person name="Shumway M."/>
            <person name="Stanke M."/>
            <person name="Stinson E.O."/>
            <person name="Tubio J.M."/>
            <person name="Vanzee J.P."/>
            <person name="Verjovski-Almeida S."/>
            <person name="Werner D."/>
            <person name="White O."/>
            <person name="Wyder S."/>
            <person name="Zeng Q."/>
            <person name="Zhao Q."/>
            <person name="Zhao Y."/>
            <person name="Hill C.A."/>
            <person name="Raikhel A.S."/>
            <person name="Soares M.B."/>
            <person name="Knudson D.L."/>
            <person name="Lee N.H."/>
            <person name="Galagan J."/>
            <person name="Salzberg S.L."/>
            <person name="Paulsen I.T."/>
            <person name="Dimopoulos G."/>
            <person name="Collins F.H."/>
            <person name="Birren B."/>
            <person name="Fraser-Liggett C.M."/>
            <person name="Severson D.W."/>
        </authorList>
    </citation>
    <scope>NUCLEOTIDE SEQUENCE [LARGE SCALE GENOMIC DNA]</scope>
    <source>
        <strain evidence="2">Liverpool</strain>
    </source>
</reference>
<dbReference type="AlphaFoldDB" id="J9I072"/>
<accession>J9I072</accession>